<evidence type="ECO:0000313" key="3">
    <source>
        <dbReference type="EMBL" id="AGO87913.1"/>
    </source>
</evidence>
<dbReference type="AlphaFoldDB" id="S4WB54"/>
<feature type="compositionally biased region" description="Polar residues" evidence="1">
    <location>
        <begin position="174"/>
        <end position="193"/>
    </location>
</feature>
<dbReference type="Gene3D" id="2.60.120.1440">
    <property type="match status" value="1"/>
</dbReference>
<organism evidence="3">
    <name type="scientific">uncultured bacterium FPPS_57A9</name>
    <dbReference type="NCBI Taxonomy" id="1343847"/>
    <lineage>
        <taxon>Bacteria</taxon>
        <taxon>environmental samples</taxon>
    </lineage>
</organism>
<name>S4WB54_9BACT</name>
<dbReference type="Pfam" id="PF04773">
    <property type="entry name" value="FecR"/>
    <property type="match status" value="1"/>
</dbReference>
<sequence length="227" mass="24582">MRYLIKFIYLLLLITVVNTSVLAGKIAVTTKIKGKVELQQKSSQNYKDLKPGTLLGDGDRIRTGSLGFAAIIFIDDKTTLKIKEKSELVITGKRSAVSIAKKIDLDGGTVRAMVSKQRKGDFIIQTATSVASVKGTDFWLVSDPSNGDEVMGLEGIVNLLNIETGLNVDVTEGNTGVSTPDGQVNMTETNPTNIPDDPDGNESGESQIRIYFEGPNGEQKSLLIKYQ</sequence>
<dbReference type="EMBL" id="KF170418">
    <property type="protein sequence ID" value="AGO87913.1"/>
    <property type="molecule type" value="Genomic_DNA"/>
</dbReference>
<evidence type="ECO:0000259" key="2">
    <source>
        <dbReference type="Pfam" id="PF04773"/>
    </source>
</evidence>
<dbReference type="PANTHER" id="PTHR38731:SF1">
    <property type="entry name" value="FECR PROTEIN DOMAIN-CONTAINING PROTEIN"/>
    <property type="match status" value="1"/>
</dbReference>
<feature type="region of interest" description="Disordered" evidence="1">
    <location>
        <begin position="174"/>
        <end position="205"/>
    </location>
</feature>
<proteinExistence type="predicted"/>
<protein>
    <recommendedName>
        <fullName evidence="2">FecR protein domain-containing protein</fullName>
    </recommendedName>
</protein>
<dbReference type="PANTHER" id="PTHR38731">
    <property type="entry name" value="LIPL45-RELATED LIPOPROTEIN-RELATED"/>
    <property type="match status" value="1"/>
</dbReference>
<reference evidence="3" key="1">
    <citation type="journal article" date="2014" name="ISME J.">
        <title>Genomic properties of Marine Group A bacteria indicate a role in the marine sulfur cycle.</title>
        <authorList>
            <person name="Wright J.J."/>
            <person name="Mewis K."/>
            <person name="Hanson N.W."/>
            <person name="Konwar K.M."/>
            <person name="Maas K.R."/>
            <person name="Hallam S.J."/>
        </authorList>
    </citation>
    <scope>NUCLEOTIDE SEQUENCE</scope>
</reference>
<dbReference type="InterPro" id="IPR006860">
    <property type="entry name" value="FecR"/>
</dbReference>
<evidence type="ECO:0000256" key="1">
    <source>
        <dbReference type="SAM" id="MobiDB-lite"/>
    </source>
</evidence>
<feature type="domain" description="FecR protein" evidence="2">
    <location>
        <begin position="59"/>
        <end position="157"/>
    </location>
</feature>
<accession>S4WB54</accession>